<accession>A0A517ZQ66</accession>
<dbReference type="InterPro" id="IPR036420">
    <property type="entry name" value="BRCT_dom_sf"/>
</dbReference>
<dbReference type="PROSITE" id="PS50172">
    <property type="entry name" value="BRCT"/>
    <property type="match status" value="1"/>
</dbReference>
<proteinExistence type="predicted"/>
<dbReference type="Proteomes" id="UP000319383">
    <property type="component" value="Chromosome"/>
</dbReference>
<feature type="domain" description="BRCT" evidence="1">
    <location>
        <begin position="12"/>
        <end position="102"/>
    </location>
</feature>
<dbReference type="PANTHER" id="PTHR14136">
    <property type="entry name" value="BTB_POZ DOMAIN-CONTAINING PROTEIN KCTD9"/>
    <property type="match status" value="1"/>
</dbReference>
<keyword evidence="3" id="KW-1185">Reference proteome</keyword>
<gene>
    <name evidence="2" type="primary">pipB</name>
    <name evidence="2" type="ORF">Mal52_30940</name>
</gene>
<dbReference type="KEGG" id="sdyn:Mal52_30940"/>
<sequence>MPKKKAAQPPAIPKQLFHNQKVCLAGRFDYSPNKDELVQLLEAEGATLVDDVKPELDLLIVGSGRRSAKQAKAEKLNTAGKATIHLVEDLKTLVTVSPDEWLKLLAIPARLPQLVRLTTPSWLFQDSIKIQSATFQGTKWEGSESQEINLQKLCFEGCSFSNCKMRSVSLSEWGWQPIKECMFDGGQFDSVEFGNTYDCSFSQLRGKNISFDSVRQCRFEKARFSSVSMYVMNGCEFHNSIVTNLRLRSDDRGTHIIASNFSHTTFDHITCGSPVESVDDPGKFVFESCTLTDVVFRNSELHIARFSKCRLQNVKFQKLEFGDFIFDDCELVDCQFINCQGRLIDFGNSHQTECTLDKCQILFARANDAQLAQMKPVPAETLWNPASYQNIEQFVDIAFQSGRLEFTLNYSIDDKDATELHFIMNAGIDILYKSAKSGMDANQRTYLYGTKATKDDIRRNLLGAIIESGMTDIDPGSIRTKSSKCPLKPAELKQLIYVANCEVLGKPPQTKEEIAQSQKKTKTEAANLRKEILADLEAGRVAQFNRRELNGSKNVPAFKKSKLAGAKLKKIKLVNLDFSDSDLSAADLSGGNLENAQLRKVNLTEATLKSANLKAANLRGADLTAADFTKAKLVETVLTGANTKKAIFNGATIKQVDLCGVDLSTAELGSAKLANCYYNEKTRFPTSVTTDHLKSLNWVGGGLPPHERSQNKPAQGPLDFDSFMERLNEITDSSRLKKATKMLKADSFQLFSEIATGSVAGVVKSQTDSDLVYSCSLNHDGQFACCTQNLNPCGGLRGSICKHILVLVIGLTKSGELDATAVDEWVNHSKLKQPELDKDKMSEILLKYKGAQAGEIDWRPTETVPEDYFAF</sequence>
<dbReference type="Gene3D" id="2.160.20.80">
    <property type="entry name" value="E3 ubiquitin-protein ligase SopA"/>
    <property type="match status" value="3"/>
</dbReference>
<dbReference type="Pfam" id="PF00533">
    <property type="entry name" value="BRCT"/>
    <property type="match status" value="1"/>
</dbReference>
<dbReference type="SUPFAM" id="SSF141571">
    <property type="entry name" value="Pentapeptide repeat-like"/>
    <property type="match status" value="2"/>
</dbReference>
<dbReference type="PANTHER" id="PTHR14136:SF17">
    <property type="entry name" value="BTB_POZ DOMAIN-CONTAINING PROTEIN KCTD9"/>
    <property type="match status" value="1"/>
</dbReference>
<dbReference type="RefSeq" id="WP_145376940.1">
    <property type="nucleotide sequence ID" value="NZ_CP036276.1"/>
</dbReference>
<dbReference type="InterPro" id="IPR051082">
    <property type="entry name" value="Pentapeptide-BTB/POZ_domain"/>
</dbReference>
<evidence type="ECO:0000313" key="3">
    <source>
        <dbReference type="Proteomes" id="UP000319383"/>
    </source>
</evidence>
<dbReference type="EMBL" id="CP036276">
    <property type="protein sequence ID" value="QDU44608.1"/>
    <property type="molecule type" value="Genomic_DNA"/>
</dbReference>
<dbReference type="InterPro" id="IPR001646">
    <property type="entry name" value="5peptide_repeat"/>
</dbReference>
<dbReference type="Gene3D" id="3.40.50.10190">
    <property type="entry name" value="BRCT domain"/>
    <property type="match status" value="1"/>
</dbReference>
<evidence type="ECO:0000313" key="2">
    <source>
        <dbReference type="EMBL" id="QDU44608.1"/>
    </source>
</evidence>
<dbReference type="Pfam" id="PF00805">
    <property type="entry name" value="Pentapeptide"/>
    <property type="match status" value="2"/>
</dbReference>
<reference evidence="2 3" key="1">
    <citation type="submission" date="2019-02" db="EMBL/GenBank/DDBJ databases">
        <title>Deep-cultivation of Planctomycetes and their phenomic and genomic characterization uncovers novel biology.</title>
        <authorList>
            <person name="Wiegand S."/>
            <person name="Jogler M."/>
            <person name="Boedeker C."/>
            <person name="Pinto D."/>
            <person name="Vollmers J."/>
            <person name="Rivas-Marin E."/>
            <person name="Kohn T."/>
            <person name="Peeters S.H."/>
            <person name="Heuer A."/>
            <person name="Rast P."/>
            <person name="Oberbeckmann S."/>
            <person name="Bunk B."/>
            <person name="Jeske O."/>
            <person name="Meyerdierks A."/>
            <person name="Storesund J.E."/>
            <person name="Kallscheuer N."/>
            <person name="Luecker S."/>
            <person name="Lage O.M."/>
            <person name="Pohl T."/>
            <person name="Merkel B.J."/>
            <person name="Hornburger P."/>
            <person name="Mueller R.-W."/>
            <person name="Bruemmer F."/>
            <person name="Labrenz M."/>
            <person name="Spormann A.M."/>
            <person name="Op den Camp H."/>
            <person name="Overmann J."/>
            <person name="Amann R."/>
            <person name="Jetten M.S.M."/>
            <person name="Mascher T."/>
            <person name="Medema M.H."/>
            <person name="Devos D.P."/>
            <person name="Kaster A.-K."/>
            <person name="Ovreas L."/>
            <person name="Rohde M."/>
            <person name="Galperin M.Y."/>
            <person name="Jogler C."/>
        </authorList>
    </citation>
    <scope>NUCLEOTIDE SEQUENCE [LARGE SCALE GENOMIC DNA]</scope>
    <source>
        <strain evidence="2 3">Mal52</strain>
    </source>
</reference>
<dbReference type="AlphaFoldDB" id="A0A517ZQ66"/>
<evidence type="ECO:0000259" key="1">
    <source>
        <dbReference type="PROSITE" id="PS50172"/>
    </source>
</evidence>
<organism evidence="2 3">
    <name type="scientific">Symmachiella dynata</name>
    <dbReference type="NCBI Taxonomy" id="2527995"/>
    <lineage>
        <taxon>Bacteria</taxon>
        <taxon>Pseudomonadati</taxon>
        <taxon>Planctomycetota</taxon>
        <taxon>Planctomycetia</taxon>
        <taxon>Planctomycetales</taxon>
        <taxon>Planctomycetaceae</taxon>
        <taxon>Symmachiella</taxon>
    </lineage>
</organism>
<name>A0A517ZQ66_9PLAN</name>
<protein>
    <submittedName>
        <fullName evidence="2">Secreted effector protein PipB</fullName>
    </submittedName>
</protein>
<dbReference type="SUPFAM" id="SSF52113">
    <property type="entry name" value="BRCT domain"/>
    <property type="match status" value="1"/>
</dbReference>
<dbReference type="InterPro" id="IPR001357">
    <property type="entry name" value="BRCT_dom"/>
</dbReference>